<protein>
    <submittedName>
        <fullName evidence="5">Thioredoxin</fullName>
    </submittedName>
</protein>
<sequence length="122" mass="13801">MNLVRLSSFWFFALFASGAVIEITSPEQFEEVLRKNDRVATDFTATWCSPCHLIGPSFRHLSEDYKNIVFISVDVDKVAPVAQKYSIRTMPTFMFFRDGEKIDDLLGANKEGLEAKVESLAS</sequence>
<comment type="similarity">
    <text evidence="1">Belongs to the thioredoxin family.</text>
</comment>
<dbReference type="Pfam" id="PF00085">
    <property type="entry name" value="Thioredoxin"/>
    <property type="match status" value="1"/>
</dbReference>
<organism evidence="5 6">
    <name type="scientific">Aspergillus parasiticus</name>
    <dbReference type="NCBI Taxonomy" id="5067"/>
    <lineage>
        <taxon>Eukaryota</taxon>
        <taxon>Fungi</taxon>
        <taxon>Dikarya</taxon>
        <taxon>Ascomycota</taxon>
        <taxon>Pezizomycotina</taxon>
        <taxon>Eurotiomycetes</taxon>
        <taxon>Eurotiomycetidae</taxon>
        <taxon>Eurotiales</taxon>
        <taxon>Aspergillaceae</taxon>
        <taxon>Aspergillus</taxon>
        <taxon>Aspergillus subgen. Circumdati</taxon>
    </lineage>
</organism>
<dbReference type="PROSITE" id="PS51352">
    <property type="entry name" value="THIOREDOXIN_2"/>
    <property type="match status" value="1"/>
</dbReference>
<keyword evidence="6" id="KW-1185">Reference proteome</keyword>
<evidence type="ECO:0000256" key="3">
    <source>
        <dbReference type="SAM" id="SignalP"/>
    </source>
</evidence>
<reference evidence="5 6" key="1">
    <citation type="submission" date="2019-04" db="EMBL/GenBank/DDBJ databases">
        <title>Fungal friends and foes A comparative genomics study of 23 Aspergillus species from section Flavi.</title>
        <authorList>
            <consortium name="DOE Joint Genome Institute"/>
            <person name="Kjaerbolling I."/>
            <person name="Vesth T.C."/>
            <person name="Frisvad J.C."/>
            <person name="Nybo J.L."/>
            <person name="Theobald S."/>
            <person name="Kildgaard S."/>
            <person name="Petersen T.I."/>
            <person name="Kuo A."/>
            <person name="Sato A."/>
            <person name="Lyhne E.K."/>
            <person name="Kogle M.E."/>
            <person name="Wiebenga A."/>
            <person name="Kun R.S."/>
            <person name="Lubbers R.J."/>
            <person name="Makela M.R."/>
            <person name="Barry K."/>
            <person name="Chovatia M."/>
            <person name="Clum A."/>
            <person name="Daum C."/>
            <person name="Haridas S."/>
            <person name="He G."/>
            <person name="LaButti K."/>
            <person name="Lipzen A."/>
            <person name="Mondo S."/>
            <person name="Pangilinan J."/>
            <person name="Riley R."/>
            <person name="Salamov A."/>
            <person name="Simmons B.A."/>
            <person name="Magnuson J.K."/>
            <person name="Henrissat B."/>
            <person name="Mortensen U.H."/>
            <person name="Larsen T.O."/>
            <person name="De vries R.P."/>
            <person name="Grigoriev I.V."/>
            <person name="Machida M."/>
            <person name="Baker S.E."/>
            <person name="Andersen M.R."/>
        </authorList>
    </citation>
    <scope>NUCLEOTIDE SEQUENCE [LARGE SCALE GENOMIC DNA]</scope>
    <source>
        <strain evidence="5 6">CBS 117618</strain>
    </source>
</reference>
<dbReference type="EMBL" id="ML734947">
    <property type="protein sequence ID" value="KAB8209306.1"/>
    <property type="molecule type" value="Genomic_DNA"/>
</dbReference>
<evidence type="ECO:0000313" key="6">
    <source>
        <dbReference type="Proteomes" id="UP000326532"/>
    </source>
</evidence>
<dbReference type="CDD" id="cd02947">
    <property type="entry name" value="TRX_family"/>
    <property type="match status" value="1"/>
</dbReference>
<dbReference type="PANTHER" id="PTHR46115">
    <property type="entry name" value="THIOREDOXIN-LIKE PROTEIN 1"/>
    <property type="match status" value="1"/>
</dbReference>
<accession>A0A5N6DVQ3</accession>
<feature type="chain" id="PRO_5024829830" evidence="3">
    <location>
        <begin position="19"/>
        <end position="122"/>
    </location>
</feature>
<dbReference type="FunFam" id="3.40.30.10:FF:000245">
    <property type="entry name" value="Thioredoxin"/>
    <property type="match status" value="1"/>
</dbReference>
<dbReference type="InterPro" id="IPR036249">
    <property type="entry name" value="Thioredoxin-like_sf"/>
</dbReference>
<evidence type="ECO:0000256" key="2">
    <source>
        <dbReference type="ARBA" id="ARBA00023157"/>
    </source>
</evidence>
<dbReference type="Proteomes" id="UP000326532">
    <property type="component" value="Unassembled WGS sequence"/>
</dbReference>
<keyword evidence="2" id="KW-1015">Disulfide bond</keyword>
<dbReference type="VEuPathDB" id="FungiDB:BDV34DRAFT_188865"/>
<name>A0A5N6DVQ3_ASPPA</name>
<keyword evidence="3" id="KW-0732">Signal</keyword>
<gene>
    <name evidence="5" type="ORF">BDV34DRAFT_188865</name>
</gene>
<evidence type="ECO:0000313" key="5">
    <source>
        <dbReference type="EMBL" id="KAB8209306.1"/>
    </source>
</evidence>
<dbReference type="Gene3D" id="3.40.30.10">
    <property type="entry name" value="Glutaredoxin"/>
    <property type="match status" value="1"/>
</dbReference>
<evidence type="ECO:0000259" key="4">
    <source>
        <dbReference type="PROSITE" id="PS51352"/>
    </source>
</evidence>
<feature type="domain" description="Thioredoxin" evidence="4">
    <location>
        <begin position="1"/>
        <end position="122"/>
    </location>
</feature>
<dbReference type="OMA" id="CYADWCS"/>
<evidence type="ECO:0000256" key="1">
    <source>
        <dbReference type="ARBA" id="ARBA00008987"/>
    </source>
</evidence>
<dbReference type="SUPFAM" id="SSF52833">
    <property type="entry name" value="Thioredoxin-like"/>
    <property type="match status" value="1"/>
</dbReference>
<dbReference type="AlphaFoldDB" id="A0A5N6DVQ3"/>
<dbReference type="PRINTS" id="PR00421">
    <property type="entry name" value="THIOREDOXIN"/>
</dbReference>
<feature type="signal peptide" evidence="3">
    <location>
        <begin position="1"/>
        <end position="18"/>
    </location>
</feature>
<proteinExistence type="inferred from homology"/>
<dbReference type="InterPro" id="IPR013766">
    <property type="entry name" value="Thioredoxin_domain"/>
</dbReference>